<reference evidence="1" key="1">
    <citation type="submission" date="2020-03" db="EMBL/GenBank/DDBJ databases">
        <authorList>
            <person name="Weist P."/>
        </authorList>
    </citation>
    <scope>NUCLEOTIDE SEQUENCE</scope>
</reference>
<feature type="non-terminal residue" evidence="1">
    <location>
        <position position="162"/>
    </location>
</feature>
<comment type="caution">
    <text evidence="1">The sequence shown here is derived from an EMBL/GenBank/DDBJ whole genome shotgun (WGS) entry which is preliminary data.</text>
</comment>
<name>A0A9N7V4M9_PLEPL</name>
<organism evidence="1 2">
    <name type="scientific">Pleuronectes platessa</name>
    <name type="common">European plaice</name>
    <dbReference type="NCBI Taxonomy" id="8262"/>
    <lineage>
        <taxon>Eukaryota</taxon>
        <taxon>Metazoa</taxon>
        <taxon>Chordata</taxon>
        <taxon>Craniata</taxon>
        <taxon>Vertebrata</taxon>
        <taxon>Euteleostomi</taxon>
        <taxon>Actinopterygii</taxon>
        <taxon>Neopterygii</taxon>
        <taxon>Teleostei</taxon>
        <taxon>Neoteleostei</taxon>
        <taxon>Acanthomorphata</taxon>
        <taxon>Carangaria</taxon>
        <taxon>Pleuronectiformes</taxon>
        <taxon>Pleuronectoidei</taxon>
        <taxon>Pleuronectidae</taxon>
        <taxon>Pleuronectes</taxon>
    </lineage>
</organism>
<feature type="non-terminal residue" evidence="1">
    <location>
        <position position="1"/>
    </location>
</feature>
<protein>
    <submittedName>
        <fullName evidence="1">Uncharacterized protein</fullName>
    </submittedName>
</protein>
<accession>A0A9N7V4M9</accession>
<dbReference type="AlphaFoldDB" id="A0A9N7V4M9"/>
<proteinExistence type="predicted"/>
<dbReference type="EMBL" id="CADEAL010002917">
    <property type="protein sequence ID" value="CAB1442780.1"/>
    <property type="molecule type" value="Genomic_DNA"/>
</dbReference>
<keyword evidence="2" id="KW-1185">Reference proteome</keyword>
<gene>
    <name evidence="1" type="ORF">PLEPLA_LOCUS30499</name>
</gene>
<evidence type="ECO:0000313" key="2">
    <source>
        <dbReference type="Proteomes" id="UP001153269"/>
    </source>
</evidence>
<dbReference type="Proteomes" id="UP001153269">
    <property type="component" value="Unassembled WGS sequence"/>
</dbReference>
<evidence type="ECO:0000313" key="1">
    <source>
        <dbReference type="EMBL" id="CAB1442780.1"/>
    </source>
</evidence>
<sequence>WIYDFLTGRPQVVRIGSHIPLPRIPCSPATAHPSIKIKEMIVDYRRHQGGGHPRIHIGDAEIEMASTFRFLVHHRELADRLHHSYLWKHSGKSLHRVAEAAQHITGNSLRAIQEKLTTSGLCRRHTTSSRNTTIQNANCFLCTIWQKARLSVIGPEQIKRLE</sequence>